<proteinExistence type="predicted"/>
<dbReference type="EMBL" id="PDHS01000614">
    <property type="protein sequence ID" value="MQM32740.1"/>
    <property type="molecule type" value="Genomic_DNA"/>
</dbReference>
<accession>A0A6A7S033</accession>
<sequence length="79" mass="8843">MNHHPARSGRDPRTGATVQVPEKQVLPLHGCRECRPIASTRYYSVAFWMKRSARIAYPPSLRGGAADAAIQRFGFSRCE</sequence>
<reference evidence="1 2" key="1">
    <citation type="submission" date="2017-09" db="EMBL/GenBank/DDBJ databases">
        <title>Metagenomic Analysis Reveals Denitrifying Candidatus Accumulibacter and Flanking Population as a Source of N2O.</title>
        <authorList>
            <person name="Gao H."/>
            <person name="Mao Y."/>
            <person name="Zhao X."/>
            <person name="Liu W.-T."/>
            <person name="Zhang T."/>
            <person name="Wells G."/>
        </authorList>
    </citation>
    <scope>NUCLEOTIDE SEQUENCE [LARGE SCALE GENOMIC DNA]</scope>
    <source>
        <strain evidence="1">CANDO_2_IC</strain>
    </source>
</reference>
<organism evidence="1 2">
    <name type="scientific">Candidatus Accumulibacter phosphatis</name>
    <dbReference type="NCBI Taxonomy" id="327160"/>
    <lineage>
        <taxon>Bacteria</taxon>
        <taxon>Pseudomonadati</taxon>
        <taxon>Pseudomonadota</taxon>
        <taxon>Betaproteobacteria</taxon>
        <taxon>Candidatus Accumulibacter</taxon>
    </lineage>
</organism>
<protein>
    <submittedName>
        <fullName evidence="1">Uncharacterized protein</fullName>
    </submittedName>
</protein>
<name>A0A6A7S033_9PROT</name>
<gene>
    <name evidence="1" type="ORF">CRU78_20530</name>
</gene>
<evidence type="ECO:0000313" key="1">
    <source>
        <dbReference type="EMBL" id="MQM32740.1"/>
    </source>
</evidence>
<comment type="caution">
    <text evidence="1">The sequence shown here is derived from an EMBL/GenBank/DDBJ whole genome shotgun (WGS) entry which is preliminary data.</text>
</comment>
<dbReference type="Proteomes" id="UP000342300">
    <property type="component" value="Unassembled WGS sequence"/>
</dbReference>
<dbReference type="AlphaFoldDB" id="A0A6A7S033"/>
<evidence type="ECO:0000313" key="2">
    <source>
        <dbReference type="Proteomes" id="UP000342300"/>
    </source>
</evidence>